<accession>A0A4U1C369</accession>
<evidence type="ECO:0008006" key="4">
    <source>
        <dbReference type="Google" id="ProtNLM"/>
    </source>
</evidence>
<dbReference type="SUPFAM" id="SSF51126">
    <property type="entry name" value="Pectin lyase-like"/>
    <property type="match status" value="1"/>
</dbReference>
<protein>
    <recommendedName>
        <fullName evidence="4">Right handed beta helix domain-containing protein</fullName>
    </recommendedName>
</protein>
<dbReference type="InterPro" id="IPR011050">
    <property type="entry name" value="Pectin_lyase_fold/virulence"/>
</dbReference>
<dbReference type="EMBL" id="SWBO01000006">
    <property type="protein sequence ID" value="TKB99649.1"/>
    <property type="molecule type" value="Genomic_DNA"/>
</dbReference>
<organism evidence="2 3">
    <name type="scientific">Pedobacter cryotolerans</name>
    <dbReference type="NCBI Taxonomy" id="2571270"/>
    <lineage>
        <taxon>Bacteria</taxon>
        <taxon>Pseudomonadati</taxon>
        <taxon>Bacteroidota</taxon>
        <taxon>Sphingobacteriia</taxon>
        <taxon>Sphingobacteriales</taxon>
        <taxon>Sphingobacteriaceae</taxon>
        <taxon>Pedobacter</taxon>
    </lineage>
</organism>
<gene>
    <name evidence="2" type="ORF">FA045_12125</name>
</gene>
<feature type="signal peptide" evidence="1">
    <location>
        <begin position="1"/>
        <end position="27"/>
    </location>
</feature>
<name>A0A4U1C369_9SPHI</name>
<dbReference type="AlphaFoldDB" id="A0A4U1C369"/>
<dbReference type="PROSITE" id="PS51257">
    <property type="entry name" value="PROKAR_LIPOPROTEIN"/>
    <property type="match status" value="1"/>
</dbReference>
<dbReference type="OrthoDB" id="733944at2"/>
<comment type="caution">
    <text evidence="2">The sequence shown here is derived from an EMBL/GenBank/DDBJ whole genome shotgun (WGS) entry which is preliminary data.</text>
</comment>
<sequence length="408" mass="44638">MFSKVFPKNFLALSLFLLVSCSSCKKAKTEPLPEPTITLPTIVKPPAAQATEIGTGSGALVIKNESDKNFRIKPGTYSYFQFENISNCNIDAYDVKIEGGNVSLTNVNALSLNGLSIENSTYRAFNIYTNANDLVLKDITLNNIGDVAIVFHINKKYDGTPSSFSNNIQLINIKANNVGTFFASSGGHTNDGYSGLIKNFKMSGCAITNSPTLSNGVYLAAAEDYEFSNNIIDNVNSKQNNHNGIFHLIGNGKVFDNKCTNHQGNVVRAWLCSFTKEGSVEIYNNIVWNSTRYGAFELQVPPFLKAMDSFKPAVTAKVYNNTTGNLNTGLPKYFEGRLLDLYDTYGTVEVYNNLLFNNSDALTINKMSSDINTLIIKNSNNIYKSNAAEAVSDFTTFKSLVSGVGAIR</sequence>
<reference evidence="2 3" key="1">
    <citation type="submission" date="2019-04" db="EMBL/GenBank/DDBJ databases">
        <title>Pedobacter sp. AR-2-6 sp. nov., isolated from Arctic soil.</title>
        <authorList>
            <person name="Dahal R.H."/>
            <person name="Kim D.-U."/>
        </authorList>
    </citation>
    <scope>NUCLEOTIDE SEQUENCE [LARGE SCALE GENOMIC DNA]</scope>
    <source>
        <strain evidence="2 3">AR-2-6</strain>
    </source>
</reference>
<keyword evidence="1" id="KW-0732">Signal</keyword>
<feature type="chain" id="PRO_5020959952" description="Right handed beta helix domain-containing protein" evidence="1">
    <location>
        <begin position="28"/>
        <end position="408"/>
    </location>
</feature>
<dbReference type="Proteomes" id="UP000310477">
    <property type="component" value="Unassembled WGS sequence"/>
</dbReference>
<proteinExistence type="predicted"/>
<dbReference type="RefSeq" id="WP_136877342.1">
    <property type="nucleotide sequence ID" value="NZ_SWBO01000006.1"/>
</dbReference>
<evidence type="ECO:0000313" key="2">
    <source>
        <dbReference type="EMBL" id="TKB99649.1"/>
    </source>
</evidence>
<evidence type="ECO:0000256" key="1">
    <source>
        <dbReference type="SAM" id="SignalP"/>
    </source>
</evidence>
<evidence type="ECO:0000313" key="3">
    <source>
        <dbReference type="Proteomes" id="UP000310477"/>
    </source>
</evidence>
<keyword evidence="3" id="KW-1185">Reference proteome</keyword>